<dbReference type="Pfam" id="PF03195">
    <property type="entry name" value="LOB"/>
    <property type="match status" value="1"/>
</dbReference>
<evidence type="ECO:0000313" key="3">
    <source>
        <dbReference type="EMBL" id="KAL3814753.1"/>
    </source>
</evidence>
<comment type="caution">
    <text evidence="3">The sequence shown here is derived from an EMBL/GenBank/DDBJ whole genome shotgun (WGS) entry which is preliminary data.</text>
</comment>
<comment type="similarity">
    <text evidence="1">Belongs to the LOB domain-containing protein family.</text>
</comment>
<organism evidence="3 4">
    <name type="scientific">Penstemon smallii</name>
    <dbReference type="NCBI Taxonomy" id="265156"/>
    <lineage>
        <taxon>Eukaryota</taxon>
        <taxon>Viridiplantae</taxon>
        <taxon>Streptophyta</taxon>
        <taxon>Embryophyta</taxon>
        <taxon>Tracheophyta</taxon>
        <taxon>Spermatophyta</taxon>
        <taxon>Magnoliopsida</taxon>
        <taxon>eudicotyledons</taxon>
        <taxon>Gunneridae</taxon>
        <taxon>Pentapetalae</taxon>
        <taxon>asterids</taxon>
        <taxon>lamiids</taxon>
        <taxon>Lamiales</taxon>
        <taxon>Plantaginaceae</taxon>
        <taxon>Cheloneae</taxon>
        <taxon>Penstemon</taxon>
    </lineage>
</organism>
<reference evidence="3 4" key="1">
    <citation type="submission" date="2024-12" db="EMBL/GenBank/DDBJ databases">
        <title>The unique morphological basis and parallel evolutionary history of personate flowers in Penstemon.</title>
        <authorList>
            <person name="Depatie T.H."/>
            <person name="Wessinger C.A."/>
        </authorList>
    </citation>
    <scope>NUCLEOTIDE SEQUENCE [LARGE SCALE GENOMIC DNA]</scope>
    <source>
        <strain evidence="3">WTNN_2</strain>
        <tissue evidence="3">Leaf</tissue>
    </source>
</reference>
<dbReference type="PROSITE" id="PS50891">
    <property type="entry name" value="LOB"/>
    <property type="match status" value="1"/>
</dbReference>
<protein>
    <recommendedName>
        <fullName evidence="2">LOB domain-containing protein</fullName>
    </recommendedName>
</protein>
<dbReference type="AlphaFoldDB" id="A0ABD3RPF8"/>
<dbReference type="PANTHER" id="PTHR31301:SF186">
    <property type="entry name" value="OS09G0364100 PROTEIN"/>
    <property type="match status" value="1"/>
</dbReference>
<feature type="domain" description="LOB" evidence="2">
    <location>
        <begin position="10"/>
        <end position="112"/>
    </location>
</feature>
<evidence type="ECO:0000256" key="1">
    <source>
        <dbReference type="ARBA" id="ARBA00005474"/>
    </source>
</evidence>
<dbReference type="Proteomes" id="UP001634393">
    <property type="component" value="Unassembled WGS sequence"/>
</dbReference>
<sequence length="157" mass="17641">MVRTNDRSSGACAACKHRRMKCRGVQCPMAPYFPANKSQELINVLKLFGFKNITKTLRTINPLKKQDYINSIIDEANARAFDPVCGCIPLISSLNEELNFFKAELDRVLQQLAMYKSHYPCPTNTHDVNMNYPAIVQNNQEFVGVDQENVGAADLGN</sequence>
<keyword evidence="4" id="KW-1185">Reference proteome</keyword>
<dbReference type="PANTHER" id="PTHR31301">
    <property type="entry name" value="LOB DOMAIN-CONTAINING PROTEIN 4-RELATED"/>
    <property type="match status" value="1"/>
</dbReference>
<dbReference type="InterPro" id="IPR004883">
    <property type="entry name" value="LOB"/>
</dbReference>
<accession>A0ABD3RPF8</accession>
<proteinExistence type="inferred from homology"/>
<dbReference type="EMBL" id="JBJXBP010000008">
    <property type="protein sequence ID" value="KAL3814753.1"/>
    <property type="molecule type" value="Genomic_DNA"/>
</dbReference>
<name>A0ABD3RPF8_9LAMI</name>
<evidence type="ECO:0000259" key="2">
    <source>
        <dbReference type="PROSITE" id="PS50891"/>
    </source>
</evidence>
<gene>
    <name evidence="3" type="ORF">ACJIZ3_016021</name>
</gene>
<evidence type="ECO:0000313" key="4">
    <source>
        <dbReference type="Proteomes" id="UP001634393"/>
    </source>
</evidence>